<accession>A0A061EFC3</accession>
<evidence type="ECO:0000313" key="2">
    <source>
        <dbReference type="Proteomes" id="UP000026915"/>
    </source>
</evidence>
<protein>
    <submittedName>
        <fullName evidence="1">Uncharacterized protein</fullName>
    </submittedName>
</protein>
<keyword evidence="2" id="KW-1185">Reference proteome</keyword>
<dbReference type="InParanoid" id="A0A061EFC3"/>
<organism evidence="1 2">
    <name type="scientific">Theobroma cacao</name>
    <name type="common">Cacao</name>
    <name type="synonym">Cocoa</name>
    <dbReference type="NCBI Taxonomy" id="3641"/>
    <lineage>
        <taxon>Eukaryota</taxon>
        <taxon>Viridiplantae</taxon>
        <taxon>Streptophyta</taxon>
        <taxon>Embryophyta</taxon>
        <taxon>Tracheophyta</taxon>
        <taxon>Spermatophyta</taxon>
        <taxon>Magnoliopsida</taxon>
        <taxon>eudicotyledons</taxon>
        <taxon>Gunneridae</taxon>
        <taxon>Pentapetalae</taxon>
        <taxon>rosids</taxon>
        <taxon>malvids</taxon>
        <taxon>Malvales</taxon>
        <taxon>Malvaceae</taxon>
        <taxon>Byttnerioideae</taxon>
        <taxon>Theobroma</taxon>
    </lineage>
</organism>
<sequence>MIHGFKGSLARELWVTDELLDMVGAMVCDYSWQGHGLLYVARPQVVIRNCDHLISPMSANIVKTTMAVGTRWSRAPNVIS</sequence>
<dbReference type="HOGENOM" id="CLU_2594621_0_0_1"/>
<dbReference type="AlphaFoldDB" id="A0A061EFC3"/>
<gene>
    <name evidence="1" type="ORF">TCM_018264</name>
</gene>
<reference evidence="1 2" key="1">
    <citation type="journal article" date="2013" name="Genome Biol.">
        <title>The genome sequence of the most widely cultivated cacao type and its use to identify candidate genes regulating pod color.</title>
        <authorList>
            <person name="Motamayor J.C."/>
            <person name="Mockaitis K."/>
            <person name="Schmutz J."/>
            <person name="Haiminen N."/>
            <person name="Iii D.L."/>
            <person name="Cornejo O."/>
            <person name="Findley S.D."/>
            <person name="Zheng P."/>
            <person name="Utro F."/>
            <person name="Royaert S."/>
            <person name="Saski C."/>
            <person name="Jenkins J."/>
            <person name="Podicheti R."/>
            <person name="Zhao M."/>
            <person name="Scheffler B.E."/>
            <person name="Stack J.C."/>
            <person name="Feltus F.A."/>
            <person name="Mustiga G.M."/>
            <person name="Amores F."/>
            <person name="Phillips W."/>
            <person name="Marelli J.P."/>
            <person name="May G.D."/>
            <person name="Shapiro H."/>
            <person name="Ma J."/>
            <person name="Bustamante C.D."/>
            <person name="Schnell R.J."/>
            <person name="Main D."/>
            <person name="Gilbert D."/>
            <person name="Parida L."/>
            <person name="Kuhn D.N."/>
        </authorList>
    </citation>
    <scope>NUCLEOTIDE SEQUENCE [LARGE SCALE GENOMIC DNA]</scope>
    <source>
        <strain evidence="2">cv. Matina 1-6</strain>
    </source>
</reference>
<dbReference type="Gramene" id="EOY03333">
    <property type="protein sequence ID" value="EOY03333"/>
    <property type="gene ID" value="TCM_018264"/>
</dbReference>
<name>A0A061EFC3_THECC</name>
<evidence type="ECO:0000313" key="1">
    <source>
        <dbReference type="EMBL" id="EOY03333.1"/>
    </source>
</evidence>
<proteinExistence type="predicted"/>
<dbReference type="EMBL" id="CM001882">
    <property type="protein sequence ID" value="EOY03333.1"/>
    <property type="molecule type" value="Genomic_DNA"/>
</dbReference>
<dbReference type="Proteomes" id="UP000026915">
    <property type="component" value="Chromosome 4"/>
</dbReference>